<dbReference type="AlphaFoldDB" id="A0A1I4UTX9"/>
<sequence length="180" mass="20168">MRKIMLIGIGLMMPIAALADTIEANISSTAKPPSSLTGQFGKASERNRNILLPNQQGSDLKLKKGHETPFPSRPTQSSQPKANYPNSHSFGNQIYRYDQEAETNRNGSPLDQQGDSSNMKRNQRAPLIPNHSSGYRPFNSGFINQNYGNSPKLKQGRNIFTGRDQSKSNHDNDRRRGYRH</sequence>
<dbReference type="Proteomes" id="UP000199561">
    <property type="component" value="Unassembled WGS sequence"/>
</dbReference>
<evidence type="ECO:0000256" key="2">
    <source>
        <dbReference type="SAM" id="SignalP"/>
    </source>
</evidence>
<dbReference type="EMBL" id="CAJNAP010000002">
    <property type="protein sequence ID" value="CAE6490199.1"/>
    <property type="molecule type" value="Genomic_DNA"/>
</dbReference>
<evidence type="ECO:0000313" key="5">
    <source>
        <dbReference type="Proteomes" id="UP000199561"/>
    </source>
</evidence>
<keyword evidence="2" id="KW-0732">Signal</keyword>
<evidence type="ECO:0000313" key="3">
    <source>
        <dbReference type="EMBL" id="CAE6490199.1"/>
    </source>
</evidence>
<evidence type="ECO:0000256" key="1">
    <source>
        <dbReference type="SAM" id="MobiDB-lite"/>
    </source>
</evidence>
<name>A0A1I4UTX9_9PROT</name>
<protein>
    <recommendedName>
        <fullName evidence="6">Translation initiation factor IF-2</fullName>
    </recommendedName>
</protein>
<keyword evidence="5" id="KW-1185">Reference proteome</keyword>
<accession>A0A1I4UTX9</accession>
<organism evidence="4 5">
    <name type="scientific">Nitrosomonas nitrosa</name>
    <dbReference type="NCBI Taxonomy" id="52442"/>
    <lineage>
        <taxon>Bacteria</taxon>
        <taxon>Pseudomonadati</taxon>
        <taxon>Pseudomonadota</taxon>
        <taxon>Betaproteobacteria</taxon>
        <taxon>Nitrosomonadales</taxon>
        <taxon>Nitrosomonadaceae</taxon>
        <taxon>Nitrosomonas</taxon>
    </lineage>
</organism>
<evidence type="ECO:0000313" key="4">
    <source>
        <dbReference type="EMBL" id="SFM92355.1"/>
    </source>
</evidence>
<feature type="chain" id="PRO_5036021466" description="Translation initiation factor IF-2" evidence="2">
    <location>
        <begin position="20"/>
        <end position="180"/>
    </location>
</feature>
<dbReference type="EMBL" id="FOUF01000055">
    <property type="protein sequence ID" value="SFM92355.1"/>
    <property type="molecule type" value="Genomic_DNA"/>
</dbReference>
<feature type="compositionally biased region" description="Basic and acidic residues" evidence="1">
    <location>
        <begin position="164"/>
        <end position="180"/>
    </location>
</feature>
<feature type="signal peptide" evidence="2">
    <location>
        <begin position="1"/>
        <end position="19"/>
    </location>
</feature>
<proteinExistence type="predicted"/>
<dbReference type="Proteomes" id="UP000601736">
    <property type="component" value="Unassembled WGS sequence"/>
</dbReference>
<feature type="compositionally biased region" description="Polar residues" evidence="1">
    <location>
        <begin position="73"/>
        <end position="92"/>
    </location>
</feature>
<gene>
    <name evidence="3" type="ORF">NMYAN_100141</name>
    <name evidence="4" type="ORF">SAMN05421880_1554</name>
</gene>
<evidence type="ECO:0008006" key="6">
    <source>
        <dbReference type="Google" id="ProtNLM"/>
    </source>
</evidence>
<feature type="region of interest" description="Disordered" evidence="1">
    <location>
        <begin position="28"/>
        <end position="180"/>
    </location>
</feature>
<reference evidence="4 5" key="1">
    <citation type="submission" date="2016-10" db="EMBL/GenBank/DDBJ databases">
        <authorList>
            <person name="de Groot N.N."/>
        </authorList>
    </citation>
    <scope>NUCLEOTIDE SEQUENCE [LARGE SCALE GENOMIC DNA]</scope>
    <source>
        <strain evidence="4 5">Nm146</strain>
    </source>
</reference>
<feature type="compositionally biased region" description="Polar residues" evidence="1">
    <location>
        <begin position="28"/>
        <end position="38"/>
    </location>
</feature>
<reference evidence="3" key="2">
    <citation type="submission" date="2021-02" db="EMBL/GenBank/DDBJ databases">
        <authorList>
            <person name="Han P."/>
        </authorList>
    </citation>
    <scope>NUCLEOTIDE SEQUENCE</scope>
    <source>
        <strain evidence="3">Nitrosomonas nitrosa 18-3D</strain>
    </source>
</reference>
<dbReference type="RefSeq" id="WP_107790411.1">
    <property type="nucleotide sequence ID" value="NZ_CAJNAP010000002.1"/>
</dbReference>
<feature type="compositionally biased region" description="Polar residues" evidence="1">
    <location>
        <begin position="104"/>
        <end position="120"/>
    </location>
</feature>